<protein>
    <submittedName>
        <fullName evidence="1">Uncharacterized protein</fullName>
    </submittedName>
</protein>
<name>A0ABY7BTH3_9HYPH</name>
<dbReference type="Proteomes" id="UP001164020">
    <property type="component" value="Chromosome"/>
</dbReference>
<sequence length="173" mass="17924">MAGRPAGRPHVQLAEPFGDEFQRTAFQIELLQGGLVGGRPEDLLADGNHAGAGPPAVARQMRAAEFGDHRGAVRIGEAAIGEPVVGDGDVDLAQMLAPARAAGKQRRAGADHHRRPNRLAVALTCRHDRAAVDRRVDGALQEQVEGDAGALLDPGIEVGQFGGVGGVEDEAGP</sequence>
<proteinExistence type="predicted"/>
<reference evidence="1" key="1">
    <citation type="submission" date="2022-12" db="EMBL/GenBank/DDBJ databases">
        <title>Jiella pelagia sp. nov., isolated from phosphonate enriched culture of Northwest Pacific surface seawater.</title>
        <authorList>
            <person name="Shin D.Y."/>
            <person name="Hwang C.Y."/>
        </authorList>
    </citation>
    <scope>NUCLEOTIDE SEQUENCE</scope>
    <source>
        <strain evidence="1">HL-NP1</strain>
    </source>
</reference>
<dbReference type="RefSeq" id="WP_268879398.1">
    <property type="nucleotide sequence ID" value="NZ_CP114029.1"/>
</dbReference>
<dbReference type="EMBL" id="CP114029">
    <property type="protein sequence ID" value="WAP66952.1"/>
    <property type="molecule type" value="Genomic_DNA"/>
</dbReference>
<gene>
    <name evidence="1" type="ORF">OH818_14950</name>
</gene>
<organism evidence="1 2">
    <name type="scientific">Jiella pelagia</name>
    <dbReference type="NCBI Taxonomy" id="2986949"/>
    <lineage>
        <taxon>Bacteria</taxon>
        <taxon>Pseudomonadati</taxon>
        <taxon>Pseudomonadota</taxon>
        <taxon>Alphaproteobacteria</taxon>
        <taxon>Hyphomicrobiales</taxon>
        <taxon>Aurantimonadaceae</taxon>
        <taxon>Jiella</taxon>
    </lineage>
</organism>
<keyword evidence="2" id="KW-1185">Reference proteome</keyword>
<evidence type="ECO:0000313" key="2">
    <source>
        <dbReference type="Proteomes" id="UP001164020"/>
    </source>
</evidence>
<accession>A0ABY7BTH3</accession>
<evidence type="ECO:0000313" key="1">
    <source>
        <dbReference type="EMBL" id="WAP66952.1"/>
    </source>
</evidence>